<dbReference type="InterPro" id="IPR020603">
    <property type="entry name" value="MraZ_dom"/>
</dbReference>
<dbReference type="PANTHER" id="PTHR34701:SF1">
    <property type="entry name" value="TRANSCRIPTIONAL REGULATOR MRAZ"/>
    <property type="match status" value="1"/>
</dbReference>
<dbReference type="RefSeq" id="WP_272747023.1">
    <property type="nucleotide sequence ID" value="NZ_JAQQKX010000002.1"/>
</dbReference>
<dbReference type="PROSITE" id="PS51740">
    <property type="entry name" value="SPOVT_ABRB"/>
    <property type="match status" value="2"/>
</dbReference>
<dbReference type="InterPro" id="IPR035642">
    <property type="entry name" value="MraZ_N"/>
</dbReference>
<evidence type="ECO:0000256" key="5">
    <source>
        <dbReference type="ARBA" id="ARBA00023125"/>
    </source>
</evidence>
<keyword evidence="2 7" id="KW-0963">Cytoplasm</keyword>
<keyword evidence="3" id="KW-0677">Repeat</keyword>
<sequence>MFLSTHEKQLDAKRRLLVPQDFRATALVPFDGIESFDGVYCFAMKTLGCLECGGAEFFSHYKTLIDAQPFGSAARRGLEARIYSGMSRLSFDTAGRVTLPDALCEQFNIREAVLLTGLYDRFQIWNPDAYAAHLAQQDGDLSGLFAELGL</sequence>
<dbReference type="InterPro" id="IPR037914">
    <property type="entry name" value="SpoVT-AbrB_sf"/>
</dbReference>
<dbReference type="CDD" id="cd16320">
    <property type="entry name" value="MraZ_N"/>
    <property type="match status" value="1"/>
</dbReference>
<keyword evidence="5 7" id="KW-0238">DNA-binding</keyword>
<dbReference type="CDD" id="cd16321">
    <property type="entry name" value="MraZ_C"/>
    <property type="match status" value="1"/>
</dbReference>
<comment type="similarity">
    <text evidence="7">Belongs to the MraZ family.</text>
</comment>
<dbReference type="Pfam" id="PF02381">
    <property type="entry name" value="MraZ"/>
    <property type="match status" value="1"/>
</dbReference>
<comment type="caution">
    <text evidence="9">The sequence shown here is derived from an EMBL/GenBank/DDBJ whole genome shotgun (WGS) entry which is preliminary data.</text>
</comment>
<keyword evidence="10" id="KW-1185">Reference proteome</keyword>
<evidence type="ECO:0000313" key="10">
    <source>
        <dbReference type="Proteomes" id="UP001214854"/>
    </source>
</evidence>
<dbReference type="EMBL" id="JAQQKX010000002">
    <property type="protein sequence ID" value="MDC7682538.1"/>
    <property type="molecule type" value="Genomic_DNA"/>
</dbReference>
<dbReference type="InterPro" id="IPR035644">
    <property type="entry name" value="MraZ_C"/>
</dbReference>
<dbReference type="Gene3D" id="3.40.1550.20">
    <property type="entry name" value="Transcriptional regulator MraZ domain"/>
    <property type="match status" value="1"/>
</dbReference>
<evidence type="ECO:0000256" key="7">
    <source>
        <dbReference type="HAMAP-Rule" id="MF_01008"/>
    </source>
</evidence>
<dbReference type="Proteomes" id="UP001214854">
    <property type="component" value="Unassembled WGS sequence"/>
</dbReference>
<dbReference type="HAMAP" id="MF_01008">
    <property type="entry name" value="MraZ"/>
    <property type="match status" value="1"/>
</dbReference>
<dbReference type="InterPro" id="IPR003444">
    <property type="entry name" value="MraZ"/>
</dbReference>
<keyword evidence="4 7" id="KW-0805">Transcription regulation</keyword>
<evidence type="ECO:0000313" key="9">
    <source>
        <dbReference type="EMBL" id="MDC7682538.1"/>
    </source>
</evidence>
<dbReference type="PANTHER" id="PTHR34701">
    <property type="entry name" value="TRANSCRIPTIONAL REGULATOR MRAZ"/>
    <property type="match status" value="1"/>
</dbReference>
<proteinExistence type="inferred from homology"/>
<dbReference type="InterPro" id="IPR038619">
    <property type="entry name" value="MraZ_sf"/>
</dbReference>
<reference evidence="9 10" key="1">
    <citation type="submission" date="2023-01" db="EMBL/GenBank/DDBJ databases">
        <title>Novel species of the genus Asticcacaulis isolated from rivers.</title>
        <authorList>
            <person name="Lu H."/>
        </authorList>
    </citation>
    <scope>NUCLEOTIDE SEQUENCE [LARGE SCALE GENOMIC DNA]</scope>
    <source>
        <strain evidence="9 10">BYS171W</strain>
    </source>
</reference>
<evidence type="ECO:0000256" key="1">
    <source>
        <dbReference type="ARBA" id="ARBA00013860"/>
    </source>
</evidence>
<evidence type="ECO:0000256" key="3">
    <source>
        <dbReference type="ARBA" id="ARBA00022737"/>
    </source>
</evidence>
<evidence type="ECO:0000256" key="6">
    <source>
        <dbReference type="ARBA" id="ARBA00023163"/>
    </source>
</evidence>
<dbReference type="InterPro" id="IPR007159">
    <property type="entry name" value="SpoVT-AbrB_dom"/>
</dbReference>
<accession>A0ABT5HRH8</accession>
<protein>
    <recommendedName>
        <fullName evidence="1 7">Transcriptional regulator MraZ</fullName>
    </recommendedName>
</protein>
<keyword evidence="6 7" id="KW-0804">Transcription</keyword>
<comment type="subcellular location">
    <subcellularLocation>
        <location evidence="7">Cytoplasm</location>
        <location evidence="7">Nucleoid</location>
    </subcellularLocation>
</comment>
<name>A0ABT5HRH8_9CAUL</name>
<organism evidence="9 10">
    <name type="scientific">Asticcacaulis aquaticus</name>
    <dbReference type="NCBI Taxonomy" id="2984212"/>
    <lineage>
        <taxon>Bacteria</taxon>
        <taxon>Pseudomonadati</taxon>
        <taxon>Pseudomonadota</taxon>
        <taxon>Alphaproteobacteria</taxon>
        <taxon>Caulobacterales</taxon>
        <taxon>Caulobacteraceae</taxon>
        <taxon>Asticcacaulis</taxon>
    </lineage>
</organism>
<comment type="subunit">
    <text evidence="7">Forms oligomers.</text>
</comment>
<feature type="domain" description="SpoVT-AbrB" evidence="8">
    <location>
        <begin position="5"/>
        <end position="57"/>
    </location>
</feature>
<feature type="domain" description="SpoVT-AbrB" evidence="8">
    <location>
        <begin position="86"/>
        <end position="129"/>
    </location>
</feature>
<evidence type="ECO:0000256" key="4">
    <source>
        <dbReference type="ARBA" id="ARBA00023015"/>
    </source>
</evidence>
<gene>
    <name evidence="7" type="primary">mraZ</name>
    <name evidence="9" type="ORF">PQU92_04575</name>
</gene>
<evidence type="ECO:0000256" key="2">
    <source>
        <dbReference type="ARBA" id="ARBA00022490"/>
    </source>
</evidence>
<dbReference type="SUPFAM" id="SSF89447">
    <property type="entry name" value="AbrB/MazE/MraZ-like"/>
    <property type="match status" value="1"/>
</dbReference>
<evidence type="ECO:0000259" key="8">
    <source>
        <dbReference type="PROSITE" id="PS51740"/>
    </source>
</evidence>